<evidence type="ECO:0000259" key="7">
    <source>
        <dbReference type="Pfam" id="PF00127"/>
    </source>
</evidence>
<evidence type="ECO:0000256" key="6">
    <source>
        <dbReference type="SAM" id="SignalP"/>
    </source>
</evidence>
<evidence type="ECO:0000256" key="4">
    <source>
        <dbReference type="ARBA" id="ARBA00023008"/>
    </source>
</evidence>
<dbReference type="PANTHER" id="PTHR38439">
    <property type="entry name" value="AURACYANIN-B"/>
    <property type="match status" value="1"/>
</dbReference>
<evidence type="ECO:0000256" key="5">
    <source>
        <dbReference type="SAM" id="MobiDB-lite"/>
    </source>
</evidence>
<feature type="domain" description="Blue (type 1) copper" evidence="7">
    <location>
        <begin position="58"/>
        <end position="164"/>
    </location>
</feature>
<evidence type="ECO:0000313" key="8">
    <source>
        <dbReference type="EMBL" id="MFC3938315.1"/>
    </source>
</evidence>
<keyword evidence="9" id="KW-1185">Reference proteome</keyword>
<keyword evidence="2" id="KW-0479">Metal-binding</keyword>
<keyword evidence="6" id="KW-0732">Signal</keyword>
<feature type="region of interest" description="Disordered" evidence="5">
    <location>
        <begin position="27"/>
        <end position="50"/>
    </location>
</feature>
<proteinExistence type="predicted"/>
<keyword evidence="3" id="KW-0574">Periplasm</keyword>
<dbReference type="RefSeq" id="WP_055394787.1">
    <property type="nucleotide sequence ID" value="NZ_JAMXAX010000056.1"/>
</dbReference>
<sequence length="167" mass="17758">MKRTLSLIAASTLVALSFNSIAGGNHGGGHDGGGAHGHGSAESAIGQPGKAAKVTRTINVDMADTMRFTPAAISVKQGETVKFVIKNSGQVKHEFSMGTDAELKEHYETMKKFPDMEHDEPSKVSLAPGKQGEIIWQFTKAGEVKFACLYPGHYDAGMKGQVTVVKK</sequence>
<dbReference type="SUPFAM" id="SSF49503">
    <property type="entry name" value="Cupredoxins"/>
    <property type="match status" value="1"/>
</dbReference>
<evidence type="ECO:0000313" key="9">
    <source>
        <dbReference type="Proteomes" id="UP001595693"/>
    </source>
</evidence>
<accession>A0ABV8DJH2</accession>
<comment type="caution">
    <text evidence="8">The sequence shown here is derived from an EMBL/GenBank/DDBJ whole genome shotgun (WGS) entry which is preliminary data.</text>
</comment>
<dbReference type="EMBL" id="JBHSAJ010000177">
    <property type="protein sequence ID" value="MFC3938315.1"/>
    <property type="molecule type" value="Genomic_DNA"/>
</dbReference>
<dbReference type="Pfam" id="PF00127">
    <property type="entry name" value="Copper-bind"/>
    <property type="match status" value="1"/>
</dbReference>
<dbReference type="InterPro" id="IPR000923">
    <property type="entry name" value="BlueCu_1"/>
</dbReference>
<protein>
    <submittedName>
        <fullName evidence="8">Plastocyanin/azurin family copper-binding protein</fullName>
    </submittedName>
</protein>
<dbReference type="PANTHER" id="PTHR38439:SF3">
    <property type="entry name" value="COPPER-RESISTANT CUPROPROTEIN COPI"/>
    <property type="match status" value="1"/>
</dbReference>
<dbReference type="Proteomes" id="UP001595693">
    <property type="component" value="Unassembled WGS sequence"/>
</dbReference>
<dbReference type="Gene3D" id="2.60.40.420">
    <property type="entry name" value="Cupredoxins - blue copper proteins"/>
    <property type="match status" value="1"/>
</dbReference>
<evidence type="ECO:0000256" key="3">
    <source>
        <dbReference type="ARBA" id="ARBA00022764"/>
    </source>
</evidence>
<dbReference type="InterPro" id="IPR008972">
    <property type="entry name" value="Cupredoxin"/>
</dbReference>
<feature type="signal peptide" evidence="6">
    <location>
        <begin position="1"/>
        <end position="22"/>
    </location>
</feature>
<evidence type="ECO:0000256" key="1">
    <source>
        <dbReference type="ARBA" id="ARBA00004418"/>
    </source>
</evidence>
<name>A0ABV8DJH2_9BURK</name>
<reference evidence="9" key="1">
    <citation type="journal article" date="2019" name="Int. J. Syst. Evol. Microbiol.">
        <title>The Global Catalogue of Microorganisms (GCM) 10K type strain sequencing project: providing services to taxonomists for standard genome sequencing and annotation.</title>
        <authorList>
            <consortium name="The Broad Institute Genomics Platform"/>
            <consortium name="The Broad Institute Genome Sequencing Center for Infectious Disease"/>
            <person name="Wu L."/>
            <person name="Ma J."/>
        </authorList>
    </citation>
    <scope>NUCLEOTIDE SEQUENCE [LARGE SCALE GENOMIC DNA]</scope>
    <source>
        <strain evidence="9">CCUG 2113</strain>
    </source>
</reference>
<feature type="compositionally biased region" description="Gly residues" evidence="5">
    <location>
        <begin position="27"/>
        <end position="37"/>
    </location>
</feature>
<comment type="subcellular location">
    <subcellularLocation>
        <location evidence="1">Periplasm</location>
    </subcellularLocation>
</comment>
<evidence type="ECO:0000256" key="2">
    <source>
        <dbReference type="ARBA" id="ARBA00022723"/>
    </source>
</evidence>
<feature type="chain" id="PRO_5047028065" evidence="6">
    <location>
        <begin position="23"/>
        <end position="167"/>
    </location>
</feature>
<organism evidence="8 9">
    <name type="scientific">Acidovorax facilis</name>
    <dbReference type="NCBI Taxonomy" id="12917"/>
    <lineage>
        <taxon>Bacteria</taxon>
        <taxon>Pseudomonadati</taxon>
        <taxon>Pseudomonadota</taxon>
        <taxon>Betaproteobacteria</taxon>
        <taxon>Burkholderiales</taxon>
        <taxon>Comamonadaceae</taxon>
        <taxon>Acidovorax</taxon>
    </lineage>
</organism>
<keyword evidence="4" id="KW-0186">Copper</keyword>
<gene>
    <name evidence="8" type="ORF">ACFOW3_27210</name>
</gene>
<dbReference type="InterPro" id="IPR050845">
    <property type="entry name" value="Cu-binding_ET"/>
</dbReference>
<dbReference type="CDD" id="cd04211">
    <property type="entry name" value="Cupredoxin_like_2"/>
    <property type="match status" value="1"/>
</dbReference>